<accession>A0AAV1XF42</accession>
<dbReference type="InterPro" id="IPR044965">
    <property type="entry name" value="Glyco_hydro_17_plant"/>
</dbReference>
<keyword evidence="15" id="KW-1185">Reference proteome</keyword>
<organism evidence="14 15">
    <name type="scientific">Lupinus luteus</name>
    <name type="common">European yellow lupine</name>
    <dbReference type="NCBI Taxonomy" id="3873"/>
    <lineage>
        <taxon>Eukaryota</taxon>
        <taxon>Viridiplantae</taxon>
        <taxon>Streptophyta</taxon>
        <taxon>Embryophyta</taxon>
        <taxon>Tracheophyta</taxon>
        <taxon>Spermatophyta</taxon>
        <taxon>Magnoliopsida</taxon>
        <taxon>eudicotyledons</taxon>
        <taxon>Gunneridae</taxon>
        <taxon>Pentapetalae</taxon>
        <taxon>rosids</taxon>
        <taxon>fabids</taxon>
        <taxon>Fabales</taxon>
        <taxon>Fabaceae</taxon>
        <taxon>Papilionoideae</taxon>
        <taxon>50 kb inversion clade</taxon>
        <taxon>genistoids sensu lato</taxon>
        <taxon>core genistoids</taxon>
        <taxon>Genisteae</taxon>
        <taxon>Lupinus</taxon>
    </lineage>
</organism>
<dbReference type="EC" id="3.2.1.39" evidence="3"/>
<dbReference type="Gene3D" id="3.20.20.80">
    <property type="entry name" value="Glycosidases"/>
    <property type="match status" value="1"/>
</dbReference>
<keyword evidence="7 11" id="KW-0326">Glycosidase</keyword>
<comment type="caution">
    <text evidence="14">The sequence shown here is derived from an EMBL/GenBank/DDBJ whole genome shotgun (WGS) entry which is preliminary data.</text>
</comment>
<dbReference type="SUPFAM" id="SSF51445">
    <property type="entry name" value="(Trans)glycosidases"/>
    <property type="match status" value="1"/>
</dbReference>
<reference evidence="14 15" key="1">
    <citation type="submission" date="2024-03" db="EMBL/GenBank/DDBJ databases">
        <authorList>
            <person name="Martinez-Hernandez J."/>
        </authorList>
    </citation>
    <scope>NUCLEOTIDE SEQUENCE [LARGE SCALE GENOMIC DNA]</scope>
</reference>
<protein>
    <recommendedName>
        <fullName evidence="3">glucan endo-1,3-beta-D-glucosidase</fullName>
        <ecNumber evidence="3">3.2.1.39</ecNumber>
    </recommendedName>
    <alternativeName>
        <fullName evidence="8">(1-&gt;3)-beta-glucan endohydrolase</fullName>
    </alternativeName>
    <alternativeName>
        <fullName evidence="9">Beta-1,3-endoglucanase</fullName>
    </alternativeName>
</protein>
<keyword evidence="4 12" id="KW-0732">Signal</keyword>
<comment type="similarity">
    <text evidence="2 10">Belongs to the glycosyl hydrolase 17 family.</text>
</comment>
<dbReference type="SMART" id="SM00768">
    <property type="entry name" value="X8"/>
    <property type="match status" value="1"/>
</dbReference>
<name>A0AAV1XF42_LUPLU</name>
<keyword evidence="6" id="KW-1015">Disulfide bond</keyword>
<evidence type="ECO:0000256" key="7">
    <source>
        <dbReference type="ARBA" id="ARBA00023295"/>
    </source>
</evidence>
<evidence type="ECO:0000256" key="9">
    <source>
        <dbReference type="ARBA" id="ARBA00033417"/>
    </source>
</evidence>
<evidence type="ECO:0000313" key="15">
    <source>
        <dbReference type="Proteomes" id="UP001497480"/>
    </source>
</evidence>
<gene>
    <name evidence="14" type="ORF">LLUT_LOCUS21276</name>
</gene>
<comment type="catalytic activity">
    <reaction evidence="1">
        <text>Hydrolysis of (1-&gt;3)-beta-D-glucosidic linkages in (1-&gt;3)-beta-D-glucans.</text>
        <dbReference type="EC" id="3.2.1.39"/>
    </reaction>
</comment>
<dbReference type="PANTHER" id="PTHR32227">
    <property type="entry name" value="GLUCAN ENDO-1,3-BETA-GLUCOSIDASE BG1-RELATED-RELATED"/>
    <property type="match status" value="1"/>
</dbReference>
<evidence type="ECO:0000256" key="12">
    <source>
        <dbReference type="SAM" id="SignalP"/>
    </source>
</evidence>
<evidence type="ECO:0000256" key="3">
    <source>
        <dbReference type="ARBA" id="ARBA00012780"/>
    </source>
</evidence>
<evidence type="ECO:0000256" key="2">
    <source>
        <dbReference type="ARBA" id="ARBA00008773"/>
    </source>
</evidence>
<dbReference type="Gene3D" id="1.20.58.1040">
    <property type="match status" value="1"/>
</dbReference>
<dbReference type="AlphaFoldDB" id="A0AAV1XF42"/>
<dbReference type="EMBL" id="CAXHTB010000014">
    <property type="protein sequence ID" value="CAL0320216.1"/>
    <property type="molecule type" value="Genomic_DNA"/>
</dbReference>
<evidence type="ECO:0000259" key="13">
    <source>
        <dbReference type="SMART" id="SM00768"/>
    </source>
</evidence>
<dbReference type="PROSITE" id="PS00587">
    <property type="entry name" value="GLYCOSYL_HYDROL_F17"/>
    <property type="match status" value="1"/>
</dbReference>
<dbReference type="InterPro" id="IPR017853">
    <property type="entry name" value="GH"/>
</dbReference>
<dbReference type="InterPro" id="IPR000490">
    <property type="entry name" value="Glyco_hydro_17"/>
</dbReference>
<evidence type="ECO:0000313" key="14">
    <source>
        <dbReference type="EMBL" id="CAL0320216.1"/>
    </source>
</evidence>
<evidence type="ECO:0000256" key="4">
    <source>
        <dbReference type="ARBA" id="ARBA00022729"/>
    </source>
</evidence>
<dbReference type="FunFam" id="3.20.20.80:FF:000008">
    <property type="entry name" value="Glucan endo-1,3-beta-glucosidase 5"/>
    <property type="match status" value="1"/>
</dbReference>
<dbReference type="InterPro" id="IPR012946">
    <property type="entry name" value="X8"/>
</dbReference>
<dbReference type="GO" id="GO:0005975">
    <property type="term" value="P:carbohydrate metabolic process"/>
    <property type="evidence" value="ECO:0007669"/>
    <property type="project" value="InterPro"/>
</dbReference>
<evidence type="ECO:0000256" key="1">
    <source>
        <dbReference type="ARBA" id="ARBA00000382"/>
    </source>
</evidence>
<dbReference type="GO" id="GO:0042973">
    <property type="term" value="F:glucan endo-1,3-beta-D-glucosidase activity"/>
    <property type="evidence" value="ECO:0007669"/>
    <property type="project" value="UniProtKB-EC"/>
</dbReference>
<evidence type="ECO:0000256" key="8">
    <source>
        <dbReference type="ARBA" id="ARBA00033335"/>
    </source>
</evidence>
<dbReference type="Pfam" id="PF07983">
    <property type="entry name" value="X8"/>
    <property type="match status" value="1"/>
</dbReference>
<keyword evidence="5 11" id="KW-0378">Hydrolase</keyword>
<sequence>MSILLVLAFCLLWPGLTKNVAGFACNWGRVSSQPLPGDIAVKLMKDNGFDKVKLFDPDPEALKALANSGIKVMVGIPNVYLEELVENNNFADDWVAQNVTAYVEDGVDIRYVAVSNEAFLMDFKDRFIHKVLPALKAVKASLDKAGLGKKVQVTIPINADIYETSNGLPSGGDFRANVTDEVVEILKFLNDNNAPLAINIYPYLSLYYDSHFPKEYAFFNATADSLVDGNITYTNAFDGNLDTLISALEKHDLGSLSIIVGEVGWPTNGAVDANIANAQRFYQGLVDRINSKKGPPKRPNEIPDVYMFGLLDENSKSVLPGNFEPHWGIFNYDGSIKYQLDLGQGKKLVPAEDVKYMKKQWCVLDPEANIDDPKMKENWKIACGASTGCTSVGNGSICEGLDNRTKASYAFNSFYQVTNQNKDGCVFNGLAIITDKDPSPSNGTCKFDIALDVEKVVITSPAPAPSPSITATSRVLEPGSKKSLAMATNKPSSIVTMAMVLGFIFIIF</sequence>
<feature type="domain" description="X8" evidence="13">
    <location>
        <begin position="360"/>
        <end position="447"/>
    </location>
</feature>
<feature type="chain" id="PRO_5043729632" description="glucan endo-1,3-beta-D-glucosidase" evidence="12">
    <location>
        <begin position="18"/>
        <end position="508"/>
    </location>
</feature>
<proteinExistence type="inferred from homology"/>
<feature type="signal peptide" evidence="12">
    <location>
        <begin position="1"/>
        <end position="17"/>
    </location>
</feature>
<dbReference type="Pfam" id="PF00332">
    <property type="entry name" value="Glyco_hydro_17"/>
    <property type="match status" value="1"/>
</dbReference>
<evidence type="ECO:0000256" key="5">
    <source>
        <dbReference type="ARBA" id="ARBA00022801"/>
    </source>
</evidence>
<evidence type="ECO:0000256" key="11">
    <source>
        <dbReference type="RuleBase" id="RU004336"/>
    </source>
</evidence>
<evidence type="ECO:0000256" key="6">
    <source>
        <dbReference type="ARBA" id="ARBA00023157"/>
    </source>
</evidence>
<dbReference type="Proteomes" id="UP001497480">
    <property type="component" value="Unassembled WGS sequence"/>
</dbReference>
<evidence type="ECO:0000256" key="10">
    <source>
        <dbReference type="RuleBase" id="RU004335"/>
    </source>
</evidence>